<gene>
    <name evidence="5" type="primary">OLFM3</name>
    <name evidence="5" type="ORF">BLAG_LOCUS18080</name>
</gene>
<evidence type="ECO:0000313" key="6">
    <source>
        <dbReference type="Proteomes" id="UP000838412"/>
    </source>
</evidence>
<protein>
    <submittedName>
        <fullName evidence="5">OLFM3 protein</fullName>
    </submittedName>
</protein>
<feature type="chain" id="PRO_5035435639" evidence="3">
    <location>
        <begin position="20"/>
        <end position="887"/>
    </location>
</feature>
<organism evidence="5 6">
    <name type="scientific">Branchiostoma lanceolatum</name>
    <name type="common">Common lancelet</name>
    <name type="synonym">Amphioxus lanceolatum</name>
    <dbReference type="NCBI Taxonomy" id="7740"/>
    <lineage>
        <taxon>Eukaryota</taxon>
        <taxon>Metazoa</taxon>
        <taxon>Chordata</taxon>
        <taxon>Cephalochordata</taxon>
        <taxon>Leptocardii</taxon>
        <taxon>Amphioxiformes</taxon>
        <taxon>Branchiostomatidae</taxon>
        <taxon>Branchiostoma</taxon>
    </lineage>
</organism>
<accession>A0A8K0EP49</accession>
<evidence type="ECO:0000256" key="1">
    <source>
        <dbReference type="SAM" id="Coils"/>
    </source>
</evidence>
<feature type="compositionally biased region" description="Gly residues" evidence="2">
    <location>
        <begin position="358"/>
        <end position="380"/>
    </location>
</feature>
<dbReference type="EMBL" id="OV696689">
    <property type="protein sequence ID" value="CAH1263369.1"/>
    <property type="molecule type" value="Genomic_DNA"/>
</dbReference>
<name>A0A8K0EP49_BRALA</name>
<evidence type="ECO:0000256" key="3">
    <source>
        <dbReference type="SAM" id="SignalP"/>
    </source>
</evidence>
<dbReference type="Proteomes" id="UP000838412">
    <property type="component" value="Chromosome 4"/>
</dbReference>
<reference evidence="5" key="1">
    <citation type="submission" date="2022-01" db="EMBL/GenBank/DDBJ databases">
        <authorList>
            <person name="Braso-Vives M."/>
        </authorList>
    </citation>
    <scope>NUCLEOTIDE SEQUENCE</scope>
</reference>
<feature type="signal peptide" evidence="3">
    <location>
        <begin position="1"/>
        <end position="19"/>
    </location>
</feature>
<feature type="region of interest" description="Disordered" evidence="2">
    <location>
        <begin position="339"/>
        <end position="394"/>
    </location>
</feature>
<feature type="coiled-coil region" evidence="1">
    <location>
        <begin position="61"/>
        <end position="115"/>
    </location>
</feature>
<proteinExistence type="predicted"/>
<evidence type="ECO:0000259" key="4">
    <source>
        <dbReference type="Pfam" id="PF12308"/>
    </source>
</evidence>
<dbReference type="PANTHER" id="PTHR31535:SF3">
    <property type="entry name" value="REGULATORY PROTEIN ZESTE"/>
    <property type="match status" value="1"/>
</dbReference>
<sequence>MQNTAMLVVWLVVLGSALGGTTVQDTYYIHSTAEDETGHCVCTIMAPSADICSDDSKYQLIMEIQEEVNNLTVLIQQLANRPSSALDLQTVIANIQNVTIQLNQLEGNRELLLTELFNSIRDDITGLAGLLPQLQQDSGDAAILEVYHSQLANITAVLHHMDGEPSVNVAELQQQVLQLTAQIQQCNNESAHGQEQGFREATFTTLNTTGHEGPTSLGDHYLGQDQEKLVTLQNGTQLFTVPDSGNYRIEAAGAASGWGISGDKPHRGRGALMAGTFLLQKGEELKILIGQEGVENILGHSAGGGGGTFVTKSDNSPLIIAGGGGGGQQLISHHVECDGTTARSGQDGYSPRDTFPGGTDGHGATVGSGNVGGGGGGLFTNGGSSRQFGGTDGTNGGEGGYAFVNGGLGGRAWYNDAVGGFGGGGGAYGTGGGEGGGGGYSGGGRGDNTADACGGGGGSYNAGTNPSGQDGANDGPGYVVITKITSSALDLQTVIANIQNVTIQLNLLEGNRELLLTELFNSIRDDITNLAGLLPQLQQDSGDAAILQVYHSQLSNITAVLHHMEGEPSVNVAELQQQVLQLTAQIQQCHNESAHGQEQGFRQATFTTLNTIGREGPTSLGDHYLGQDHEKLVTLQNGTQLFTVPDSGNYRIEAAGAASGWGISTDKSDRGRGALMAGTFLLQKGEELKILIGQEGVENIINYSGGGGGGTYVTKSDNSPLIIAGGGGGGEILDSHHVECDGTTARSGQDGYSPLDTFPGGIDGHGATMGSGNVGGGGGGLLTNGGSSSQFGGTDGTKGGEGGYALVNGGLGGRALIYNAVGGFGGGGGAYGVGGGGGGGGGYSGGGRGKGHVNSCGGGGGSYNAGTNPSGQDGANDGPGYVVITKM</sequence>
<dbReference type="Pfam" id="PF12308">
    <property type="entry name" value="Noelin-1"/>
    <property type="match status" value="1"/>
</dbReference>
<keyword evidence="3" id="KW-0732">Signal</keyword>
<evidence type="ECO:0000256" key="2">
    <source>
        <dbReference type="SAM" id="MobiDB-lite"/>
    </source>
</evidence>
<keyword evidence="1" id="KW-0175">Coiled coil</keyword>
<keyword evidence="6" id="KW-1185">Reference proteome</keyword>
<dbReference type="AlphaFoldDB" id="A0A8K0EP49"/>
<evidence type="ECO:0000313" key="5">
    <source>
        <dbReference type="EMBL" id="CAH1263369.1"/>
    </source>
</evidence>
<dbReference type="InterPro" id="IPR022082">
    <property type="entry name" value="Noelin_dom"/>
</dbReference>
<dbReference type="PANTHER" id="PTHR31535">
    <property type="match status" value="1"/>
</dbReference>
<feature type="domain" description="Noelin" evidence="4">
    <location>
        <begin position="25"/>
        <end position="110"/>
    </location>
</feature>